<dbReference type="AlphaFoldDB" id="A0A3D2X5R4"/>
<proteinExistence type="predicted"/>
<gene>
    <name evidence="2" type="ORF">DHW61_06070</name>
</gene>
<dbReference type="InterPro" id="IPR050789">
    <property type="entry name" value="Diverse_Enzym_Activities"/>
</dbReference>
<keyword evidence="2" id="KW-0378">Hydrolase</keyword>
<dbReference type="PANTHER" id="PTHR43283:SF7">
    <property type="entry name" value="BETA-LACTAMASE-RELATED DOMAIN-CONTAINING PROTEIN"/>
    <property type="match status" value="1"/>
</dbReference>
<dbReference type="SUPFAM" id="SSF56601">
    <property type="entry name" value="beta-lactamase/transpeptidase-like"/>
    <property type="match status" value="1"/>
</dbReference>
<evidence type="ECO:0000313" key="2">
    <source>
        <dbReference type="EMBL" id="HCL01973.1"/>
    </source>
</evidence>
<evidence type="ECO:0000313" key="3">
    <source>
        <dbReference type="Proteomes" id="UP000262969"/>
    </source>
</evidence>
<accession>A0A3D2X5R4</accession>
<evidence type="ECO:0000259" key="1">
    <source>
        <dbReference type="Pfam" id="PF00144"/>
    </source>
</evidence>
<reference evidence="2 3" key="1">
    <citation type="journal article" date="2018" name="Nat. Biotechnol.">
        <title>A standardized bacterial taxonomy based on genome phylogeny substantially revises the tree of life.</title>
        <authorList>
            <person name="Parks D.H."/>
            <person name="Chuvochina M."/>
            <person name="Waite D.W."/>
            <person name="Rinke C."/>
            <person name="Skarshewski A."/>
            <person name="Chaumeil P.A."/>
            <person name="Hugenholtz P."/>
        </authorList>
    </citation>
    <scope>NUCLEOTIDE SEQUENCE [LARGE SCALE GENOMIC DNA]</scope>
    <source>
        <strain evidence="2">UBA11728</strain>
    </source>
</reference>
<dbReference type="PANTHER" id="PTHR43283">
    <property type="entry name" value="BETA-LACTAMASE-RELATED"/>
    <property type="match status" value="1"/>
</dbReference>
<sequence length="476" mass="54416">MSMTENKKLIPEKAVKSFLKQIQDDRVNLHGFLMMQEDEVIYEGYLEPFRAESMHRMYSVGKSFTSIAIGLLVEEGKLKLTDTICTYFEDKLPKVGVHPWIKETTIRDMLCMTSAHHTTTYKRNPEGDWVESFFHVEPSHKPGTIFSYDTSSTHVLSALVERLTGMELLDYLRVKFLDRIGFSKDAKILKDPMGVSQGGSGLICTLRDLALVANVCLHMGEYRGEQLLPREYLMEATTKQVDTVMQPYLDEQFGYGYQIWKTRHNGFCFYGMGGQLAVCFPEHNFVFATTADTQGSPDGLKNIYDAFYQQVYPYLESDSFGDSEETLSDIINHLKAPVASSMFESYKEEKKTMAQSYSMQPNQMGLEEVTVAIDGEIGYFDYKMKQKSHRLTFDLKGAFHQKFPDTQFDCMCSGVWLTEDVLYIKTNIIEECFASMNMLLVFREDTVTICMKKAAEMFLQDYEGFATGTRTYGGLV</sequence>
<dbReference type="EMBL" id="DPVV01000204">
    <property type="protein sequence ID" value="HCL01973.1"/>
    <property type="molecule type" value="Genomic_DNA"/>
</dbReference>
<name>A0A3D2X5R4_9FIRM</name>
<dbReference type="Proteomes" id="UP000262969">
    <property type="component" value="Unassembled WGS sequence"/>
</dbReference>
<comment type="caution">
    <text evidence="2">The sequence shown here is derived from an EMBL/GenBank/DDBJ whole genome shotgun (WGS) entry which is preliminary data.</text>
</comment>
<dbReference type="GO" id="GO:0016787">
    <property type="term" value="F:hydrolase activity"/>
    <property type="evidence" value="ECO:0007669"/>
    <property type="project" value="UniProtKB-KW"/>
</dbReference>
<organism evidence="2 3">
    <name type="scientific">Lachnoclostridium phytofermentans</name>
    <dbReference type="NCBI Taxonomy" id="66219"/>
    <lineage>
        <taxon>Bacteria</taxon>
        <taxon>Bacillati</taxon>
        <taxon>Bacillota</taxon>
        <taxon>Clostridia</taxon>
        <taxon>Lachnospirales</taxon>
        <taxon>Lachnospiraceae</taxon>
    </lineage>
</organism>
<dbReference type="Pfam" id="PF00144">
    <property type="entry name" value="Beta-lactamase"/>
    <property type="match status" value="1"/>
</dbReference>
<protein>
    <submittedName>
        <fullName evidence="2">Serine hydrolase</fullName>
    </submittedName>
</protein>
<dbReference type="Gene3D" id="3.40.710.10">
    <property type="entry name" value="DD-peptidase/beta-lactamase superfamily"/>
    <property type="match status" value="1"/>
</dbReference>
<feature type="domain" description="Beta-lactamase-related" evidence="1">
    <location>
        <begin position="35"/>
        <end position="301"/>
    </location>
</feature>
<dbReference type="InterPro" id="IPR001466">
    <property type="entry name" value="Beta-lactam-related"/>
</dbReference>
<dbReference type="InterPro" id="IPR012338">
    <property type="entry name" value="Beta-lactam/transpept-like"/>
</dbReference>